<dbReference type="GO" id="GO:0043190">
    <property type="term" value="C:ATP-binding cassette (ABC) transporter complex"/>
    <property type="evidence" value="ECO:0007669"/>
    <property type="project" value="InterPro"/>
</dbReference>
<dbReference type="EMBL" id="MUYV01000001">
    <property type="protein sequence ID" value="OOS26707.1"/>
    <property type="molecule type" value="Genomic_DNA"/>
</dbReference>
<dbReference type="Gene3D" id="3.10.105.10">
    <property type="entry name" value="Dipeptide-binding Protein, Domain 3"/>
    <property type="match status" value="1"/>
</dbReference>
<keyword evidence="3" id="KW-0813">Transport</keyword>
<dbReference type="InterPro" id="IPR039424">
    <property type="entry name" value="SBP_5"/>
</dbReference>
<proteinExistence type="inferred from homology"/>
<dbReference type="InterPro" id="IPR030678">
    <property type="entry name" value="Peptide/Ni-bd"/>
</dbReference>
<dbReference type="PIRSF" id="PIRSF002741">
    <property type="entry name" value="MppA"/>
    <property type="match status" value="1"/>
</dbReference>
<evidence type="ECO:0000259" key="6">
    <source>
        <dbReference type="Pfam" id="PF00496"/>
    </source>
</evidence>
<evidence type="ECO:0000256" key="5">
    <source>
        <dbReference type="SAM" id="SignalP"/>
    </source>
</evidence>
<evidence type="ECO:0000256" key="4">
    <source>
        <dbReference type="ARBA" id="ARBA00022729"/>
    </source>
</evidence>
<gene>
    <name evidence="7" type="ORF">B0681_02240</name>
</gene>
<dbReference type="GO" id="GO:0030288">
    <property type="term" value="C:outer membrane-bounded periplasmic space"/>
    <property type="evidence" value="ECO:0007669"/>
    <property type="project" value="TreeGrafter"/>
</dbReference>
<accession>A0A1T0CWJ0</accession>
<evidence type="ECO:0000313" key="8">
    <source>
        <dbReference type="Proteomes" id="UP000190683"/>
    </source>
</evidence>
<dbReference type="RefSeq" id="WP_078317102.1">
    <property type="nucleotide sequence ID" value="NZ_MUYV01000001.1"/>
</dbReference>
<dbReference type="InterPro" id="IPR000914">
    <property type="entry name" value="SBP_5_dom"/>
</dbReference>
<dbReference type="PANTHER" id="PTHR30290">
    <property type="entry name" value="PERIPLASMIC BINDING COMPONENT OF ABC TRANSPORTER"/>
    <property type="match status" value="1"/>
</dbReference>
<evidence type="ECO:0000256" key="3">
    <source>
        <dbReference type="ARBA" id="ARBA00022448"/>
    </source>
</evidence>
<evidence type="ECO:0000313" key="7">
    <source>
        <dbReference type="EMBL" id="OOS26707.1"/>
    </source>
</evidence>
<comment type="caution">
    <text evidence="7">The sequence shown here is derived from an EMBL/GenBank/DDBJ whole genome shotgun (WGS) entry which is preliminary data.</text>
</comment>
<dbReference type="PANTHER" id="PTHR30290:SF10">
    <property type="entry name" value="PERIPLASMIC OLIGOPEPTIDE-BINDING PROTEIN-RELATED"/>
    <property type="match status" value="1"/>
</dbReference>
<dbReference type="Gene3D" id="3.40.190.10">
    <property type="entry name" value="Periplasmic binding protein-like II"/>
    <property type="match status" value="1"/>
</dbReference>
<evidence type="ECO:0000256" key="1">
    <source>
        <dbReference type="ARBA" id="ARBA00004196"/>
    </source>
</evidence>
<sequence>MIHRKPAAATLALASLLGLTACGGDNSNSSAPALTVGEGQTSIAATGTAPADKDTLVIVNGAEASSLDPQKSQDTVSSAIIRQMFDGLVSTDAEGKTVPGLAEKWETQDNKVWTLTLRDAKWSNGDPITAHDAVYALRRLVDPNTGAYYASYLADAKVVNAEAVATGKAPLTQLGVAALDDKTLQITLTEAVPYFIDMLALPVTFPVHQKTVETHGDKWLSPENIVVSGAYKLEQTVVGSHTTLVKNPEYYDAAKATIEKVQFLPVPAEGGLNRYRAGEVDVSLVPGDQIQKVQSESGSELQVSPRLCTYYLEPNIAAAPLNDPRVREALSMAIVRETFPLILKRGEEPAYQLTPLSIQGMQEAAPAWKSMDQEARNQKAKELLAEAGYTADKPLQFEFLYSTSETGKKLSSAINAMWTQNLGGAVKASQINQEWKSFLDTKNQGSFSLAMSGWCADYNEPSSFLNLLKTGNSNNTGKYSNQAYDNLLASTLSAEATDEARAGAYKDLELLISTDTAVIPLYTAVGVRLVKPYIGGFSTKDPLDGYLVKDLTINK</sequence>
<feature type="signal peptide" evidence="5">
    <location>
        <begin position="1"/>
        <end position="23"/>
    </location>
</feature>
<keyword evidence="8" id="KW-1185">Reference proteome</keyword>
<comment type="subcellular location">
    <subcellularLocation>
        <location evidence="1">Cell envelope</location>
    </subcellularLocation>
</comment>
<feature type="chain" id="PRO_5013024058" description="Solute-binding protein family 5 domain-containing protein" evidence="5">
    <location>
        <begin position="24"/>
        <end position="555"/>
    </location>
</feature>
<dbReference type="Gene3D" id="3.90.76.10">
    <property type="entry name" value="Dipeptide-binding Protein, Domain 1"/>
    <property type="match status" value="1"/>
</dbReference>
<dbReference type="SUPFAM" id="SSF53850">
    <property type="entry name" value="Periplasmic binding protein-like II"/>
    <property type="match status" value="1"/>
</dbReference>
<name>A0A1T0CWJ0_9GAMM</name>
<dbReference type="Pfam" id="PF00496">
    <property type="entry name" value="SBP_bac_5"/>
    <property type="match status" value="1"/>
</dbReference>
<dbReference type="Proteomes" id="UP000190683">
    <property type="component" value="Unassembled WGS sequence"/>
</dbReference>
<comment type="similarity">
    <text evidence="2">Belongs to the bacterial solute-binding protein 5 family.</text>
</comment>
<dbReference type="CDD" id="cd08504">
    <property type="entry name" value="PBP2_OppA"/>
    <property type="match status" value="1"/>
</dbReference>
<dbReference type="GO" id="GO:0015833">
    <property type="term" value="P:peptide transport"/>
    <property type="evidence" value="ECO:0007669"/>
    <property type="project" value="TreeGrafter"/>
</dbReference>
<evidence type="ECO:0000256" key="2">
    <source>
        <dbReference type="ARBA" id="ARBA00005695"/>
    </source>
</evidence>
<feature type="domain" description="Solute-binding protein family 5" evidence="6">
    <location>
        <begin position="97"/>
        <end position="474"/>
    </location>
</feature>
<dbReference type="FunFam" id="3.90.76.10:FF:000001">
    <property type="entry name" value="Oligopeptide ABC transporter substrate-binding protein"/>
    <property type="match status" value="1"/>
</dbReference>
<dbReference type="GO" id="GO:1904680">
    <property type="term" value="F:peptide transmembrane transporter activity"/>
    <property type="evidence" value="ECO:0007669"/>
    <property type="project" value="TreeGrafter"/>
</dbReference>
<keyword evidence="4 5" id="KW-0732">Signal</keyword>
<dbReference type="AlphaFoldDB" id="A0A1T0CWJ0"/>
<dbReference type="PROSITE" id="PS51257">
    <property type="entry name" value="PROKAR_LIPOPROTEIN"/>
    <property type="match status" value="1"/>
</dbReference>
<protein>
    <recommendedName>
        <fullName evidence="6">Solute-binding protein family 5 domain-containing protein</fullName>
    </recommendedName>
</protein>
<dbReference type="STRING" id="573983.B0681_02240"/>
<organism evidence="7 8">
    <name type="scientific">Moraxella porci DSM 25326</name>
    <dbReference type="NCBI Taxonomy" id="573983"/>
    <lineage>
        <taxon>Bacteria</taxon>
        <taxon>Pseudomonadati</taxon>
        <taxon>Pseudomonadota</taxon>
        <taxon>Gammaproteobacteria</taxon>
        <taxon>Moraxellales</taxon>
        <taxon>Moraxellaceae</taxon>
        <taxon>Moraxella</taxon>
    </lineage>
</organism>
<reference evidence="7 8" key="1">
    <citation type="submission" date="2017-02" db="EMBL/GenBank/DDBJ databases">
        <title>Draft genome sequence of Moraxella porci CCUG 54912T type strain.</title>
        <authorList>
            <person name="Salva-Serra F."/>
            <person name="Engstrom-Jakobsson H."/>
            <person name="Thorell K."/>
            <person name="Jaen-Luchoro D."/>
            <person name="Gonzales-Siles L."/>
            <person name="Karlsson R."/>
            <person name="Yazdan S."/>
            <person name="Boulund F."/>
            <person name="Johnning A."/>
            <person name="Engstrand L."/>
            <person name="Kristiansson E."/>
            <person name="Moore E."/>
        </authorList>
    </citation>
    <scope>NUCLEOTIDE SEQUENCE [LARGE SCALE GENOMIC DNA]</scope>
    <source>
        <strain evidence="7 8">CCUG 54912</strain>
    </source>
</reference>